<dbReference type="HAMAP" id="MF_00435">
    <property type="entry name" value="IlvC"/>
    <property type="match status" value="1"/>
</dbReference>
<dbReference type="PROSITE" id="PS51851">
    <property type="entry name" value="KARI_C"/>
    <property type="match status" value="2"/>
</dbReference>
<dbReference type="AlphaFoldDB" id="A0A5C4SKP3"/>
<keyword evidence="9" id="KW-0521">NADP</keyword>
<dbReference type="SUPFAM" id="SSF48179">
    <property type="entry name" value="6-phosphogluconate dehydrogenase C-terminal domain-like"/>
    <property type="match status" value="2"/>
</dbReference>
<comment type="catalytic activity">
    <reaction evidence="9">
        <text>(2R)-2,3-dihydroxy-3-methylbutanoate + NADP(+) = (2S)-2-acetolactate + NADPH + H(+)</text>
        <dbReference type="Rhea" id="RHEA:22068"/>
        <dbReference type="ChEBI" id="CHEBI:15378"/>
        <dbReference type="ChEBI" id="CHEBI:49072"/>
        <dbReference type="ChEBI" id="CHEBI:57783"/>
        <dbReference type="ChEBI" id="CHEBI:58349"/>
        <dbReference type="ChEBI" id="CHEBI:58476"/>
        <dbReference type="EC" id="1.1.1.86"/>
    </reaction>
</comment>
<keyword evidence="4 9" id="KW-0028">Amino-acid biosynthesis</keyword>
<evidence type="ECO:0000256" key="6">
    <source>
        <dbReference type="ARBA" id="ARBA00022842"/>
    </source>
</evidence>
<keyword evidence="8 9" id="KW-0100">Branched-chain amino acid biosynthesis</keyword>
<dbReference type="EMBL" id="VDCS01000009">
    <property type="protein sequence ID" value="TNJ43687.1"/>
    <property type="molecule type" value="Genomic_DNA"/>
</dbReference>
<feature type="binding site" evidence="9 10">
    <location>
        <position position="217"/>
    </location>
    <ligand>
        <name>Mg(2+)</name>
        <dbReference type="ChEBI" id="CHEBI:18420"/>
        <label>1</label>
    </ligand>
</feature>
<feature type="binding site" evidence="10">
    <location>
        <position position="278"/>
    </location>
    <ligand>
        <name>substrate</name>
    </ligand>
</feature>
<feature type="binding site" evidence="9">
    <location>
        <position position="78"/>
    </location>
    <ligand>
        <name>NADP(+)</name>
        <dbReference type="ChEBI" id="CHEBI:58349"/>
    </ligand>
</feature>
<evidence type="ECO:0000256" key="8">
    <source>
        <dbReference type="ARBA" id="ARBA00023304"/>
    </source>
</evidence>
<comment type="pathway">
    <text evidence="2 9">Amino-acid biosynthesis; L-isoleucine biosynthesis; L-isoleucine from 2-oxobutanoate: step 2/4.</text>
</comment>
<dbReference type="InterPro" id="IPR013328">
    <property type="entry name" value="6PGD_dom2"/>
</dbReference>
<accession>A0A5C4SKP3</accession>
<feature type="binding site" evidence="9 10">
    <location>
        <position position="389"/>
    </location>
    <ligand>
        <name>Mg(2+)</name>
        <dbReference type="ChEBI" id="CHEBI:18420"/>
        <label>2</label>
    </ligand>
</feature>
<evidence type="ECO:0000256" key="9">
    <source>
        <dbReference type="HAMAP-Rule" id="MF_00435"/>
    </source>
</evidence>
<keyword evidence="13" id="KW-0413">Isomerase</keyword>
<feature type="binding site" evidence="9 10">
    <location>
        <position position="221"/>
    </location>
    <ligand>
        <name>Mg(2+)</name>
        <dbReference type="ChEBI" id="CHEBI:18420"/>
        <label>1</label>
    </ligand>
</feature>
<gene>
    <name evidence="9 13" type="primary">ilvC</name>
    <name evidence="13" type="ORF">FGF67_09955</name>
</gene>
<feature type="binding site" evidence="9 10">
    <location>
        <position position="414"/>
    </location>
    <ligand>
        <name>substrate</name>
    </ligand>
</feature>
<evidence type="ECO:0000256" key="10">
    <source>
        <dbReference type="PROSITE-ProRule" id="PRU01198"/>
    </source>
</evidence>
<dbReference type="NCBIfam" id="TIGR00465">
    <property type="entry name" value="ilvC"/>
    <property type="match status" value="1"/>
</dbReference>
<feature type="active site" evidence="9">
    <location>
        <position position="132"/>
    </location>
</feature>
<comment type="catalytic activity">
    <reaction evidence="9">
        <text>(2R,3R)-2,3-dihydroxy-3-methylpentanoate + NADP(+) = (S)-2-ethyl-2-hydroxy-3-oxobutanoate + NADPH + H(+)</text>
        <dbReference type="Rhea" id="RHEA:13493"/>
        <dbReference type="ChEBI" id="CHEBI:15378"/>
        <dbReference type="ChEBI" id="CHEBI:49256"/>
        <dbReference type="ChEBI" id="CHEBI:49258"/>
        <dbReference type="ChEBI" id="CHEBI:57783"/>
        <dbReference type="ChEBI" id="CHEBI:58349"/>
        <dbReference type="EC" id="1.1.1.86"/>
    </reaction>
</comment>
<keyword evidence="14" id="KW-1185">Reference proteome</keyword>
<comment type="caution">
    <text evidence="13">The sequence shown here is derived from an EMBL/GenBank/DDBJ whole genome shotgun (WGS) entry which is preliminary data.</text>
</comment>
<dbReference type="SUPFAM" id="SSF51735">
    <property type="entry name" value="NAD(P)-binding Rossmann-fold domains"/>
    <property type="match status" value="1"/>
</dbReference>
<evidence type="ECO:0000256" key="2">
    <source>
        <dbReference type="ARBA" id="ARBA00004885"/>
    </source>
</evidence>
<keyword evidence="7 9" id="KW-0560">Oxidoreductase</keyword>
<comment type="cofactor">
    <cofactor evidence="9">
        <name>Mg(2+)</name>
        <dbReference type="ChEBI" id="CHEBI:18420"/>
    </cofactor>
    <text evidence="9">Binds 2 magnesium ions per subunit.</text>
</comment>
<dbReference type="Gene3D" id="1.10.1040.10">
    <property type="entry name" value="N-(1-d-carboxylethyl)-l-norvaline Dehydrogenase, domain 2"/>
    <property type="match status" value="1"/>
</dbReference>
<name>A0A5C4SKP3_9FLAO</name>
<evidence type="ECO:0000313" key="14">
    <source>
        <dbReference type="Proteomes" id="UP000308713"/>
    </source>
</evidence>
<dbReference type="Pfam" id="PF01450">
    <property type="entry name" value="KARI_C"/>
    <property type="match status" value="2"/>
</dbReference>
<dbReference type="Proteomes" id="UP000308713">
    <property type="component" value="Unassembled WGS sequence"/>
</dbReference>
<dbReference type="GO" id="GO:0009097">
    <property type="term" value="P:isoleucine biosynthetic process"/>
    <property type="evidence" value="ECO:0007669"/>
    <property type="project" value="UniProtKB-UniRule"/>
</dbReference>
<organism evidence="13 14">
    <name type="scientific">Allotamlana fucoidanivorans</name>
    <dbReference type="NCBI Taxonomy" id="2583814"/>
    <lineage>
        <taxon>Bacteria</taxon>
        <taxon>Pseudomonadati</taxon>
        <taxon>Bacteroidota</taxon>
        <taxon>Flavobacteriia</taxon>
        <taxon>Flavobacteriales</taxon>
        <taxon>Flavobacteriaceae</taxon>
        <taxon>Allotamlana</taxon>
    </lineage>
</organism>
<dbReference type="GO" id="GO:0004455">
    <property type="term" value="F:ketol-acid reductoisomerase activity"/>
    <property type="evidence" value="ECO:0007669"/>
    <property type="project" value="UniProtKB-UniRule"/>
</dbReference>
<dbReference type="InterPro" id="IPR036291">
    <property type="entry name" value="NAD(P)-bd_dom_sf"/>
</dbReference>
<feature type="binding site" evidence="9">
    <location>
        <position position="68"/>
    </location>
    <ligand>
        <name>NADP(+)</name>
        <dbReference type="ChEBI" id="CHEBI:58349"/>
    </ligand>
</feature>
<evidence type="ECO:0000259" key="11">
    <source>
        <dbReference type="PROSITE" id="PS51850"/>
    </source>
</evidence>
<feature type="binding site" evidence="9">
    <location>
        <position position="76"/>
    </location>
    <ligand>
        <name>NADP(+)</name>
        <dbReference type="ChEBI" id="CHEBI:58349"/>
    </ligand>
</feature>
<proteinExistence type="inferred from homology"/>
<evidence type="ECO:0000256" key="3">
    <source>
        <dbReference type="ARBA" id="ARBA00010318"/>
    </source>
</evidence>
<dbReference type="RefSeq" id="WP_139697299.1">
    <property type="nucleotide sequence ID" value="NZ_CP074074.1"/>
</dbReference>
<feature type="binding site" evidence="9">
    <location>
        <begin position="108"/>
        <end position="110"/>
    </location>
    <ligand>
        <name>NADP(+)</name>
        <dbReference type="ChEBI" id="CHEBI:58349"/>
    </ligand>
</feature>
<evidence type="ECO:0000256" key="5">
    <source>
        <dbReference type="ARBA" id="ARBA00022723"/>
    </source>
</evidence>
<feature type="domain" description="KARI N-terminal Rossmann" evidence="11">
    <location>
        <begin position="17"/>
        <end position="208"/>
    </location>
</feature>
<feature type="binding site" evidence="9">
    <location>
        <position position="158"/>
    </location>
    <ligand>
        <name>NADP(+)</name>
        <dbReference type="ChEBI" id="CHEBI:58349"/>
    </ligand>
</feature>
<dbReference type="Pfam" id="PF07991">
    <property type="entry name" value="KARI_N"/>
    <property type="match status" value="1"/>
</dbReference>
<feature type="binding site" evidence="9">
    <location>
        <begin position="45"/>
        <end position="48"/>
    </location>
    <ligand>
        <name>NADP(+)</name>
        <dbReference type="ChEBI" id="CHEBI:58349"/>
    </ligand>
</feature>
<dbReference type="EC" id="1.1.1.86" evidence="9"/>
<dbReference type="PROSITE" id="PS51850">
    <property type="entry name" value="KARI_N"/>
    <property type="match status" value="1"/>
</dbReference>
<evidence type="ECO:0000256" key="1">
    <source>
        <dbReference type="ARBA" id="ARBA00004864"/>
    </source>
</evidence>
<feature type="domain" description="KARI C-terminal knotted" evidence="12">
    <location>
        <begin position="209"/>
        <end position="353"/>
    </location>
</feature>
<keyword evidence="5 9" id="KW-0479">Metal-binding</keyword>
<dbReference type="InterPro" id="IPR013116">
    <property type="entry name" value="KARI_N"/>
</dbReference>
<reference evidence="13 14" key="1">
    <citation type="submission" date="2019-05" db="EMBL/GenBank/DDBJ databases">
        <title>Tamlana fucoidanivorans sp. nov., isolated from the surface of algae collected from Fujian province in China.</title>
        <authorList>
            <person name="Li J."/>
        </authorList>
    </citation>
    <scope>NUCLEOTIDE SEQUENCE [LARGE SCALE GENOMIC DNA]</scope>
    <source>
        <strain evidence="13 14">CW2-9</strain>
    </source>
</reference>
<dbReference type="OrthoDB" id="9804088at2"/>
<dbReference type="GO" id="GO:0009099">
    <property type="term" value="P:L-valine biosynthetic process"/>
    <property type="evidence" value="ECO:0007669"/>
    <property type="project" value="UniProtKB-UniRule"/>
</dbReference>
<dbReference type="NCBIfam" id="NF003557">
    <property type="entry name" value="PRK05225.1"/>
    <property type="match status" value="1"/>
</dbReference>
<dbReference type="InterPro" id="IPR000506">
    <property type="entry name" value="KARI_C"/>
</dbReference>
<protein>
    <recommendedName>
        <fullName evidence="9">Ketol-acid reductoisomerase (NADP(+))</fullName>
        <shortName evidence="9">KARI</shortName>
        <ecNumber evidence="9">1.1.1.86</ecNumber>
    </recommendedName>
    <alternativeName>
        <fullName evidence="9">Acetohydroxy-acid isomeroreductase</fullName>
        <shortName evidence="9">AHIR</shortName>
    </alternativeName>
    <alternativeName>
        <fullName evidence="9">Alpha-keto-beta-hydroxylacyl reductoisomerase</fullName>
    </alternativeName>
</protein>
<evidence type="ECO:0000259" key="12">
    <source>
        <dbReference type="PROSITE" id="PS51851"/>
    </source>
</evidence>
<comment type="pathway">
    <text evidence="1 9">Amino-acid biosynthesis; L-valine biosynthesis; L-valine from pyruvate: step 2/4.</text>
</comment>
<comment type="similarity">
    <text evidence="3 9 10">Belongs to the ketol-acid reductoisomerase family.</text>
</comment>
<evidence type="ECO:0000256" key="4">
    <source>
        <dbReference type="ARBA" id="ARBA00022605"/>
    </source>
</evidence>
<sequence length="491" mass="54070">MGNYFNTLSLRDKLNQLSKCRFMDASEFADGVNALKGKKIVIVGCGAQGLNQGLNMRDSGLDVSYALRDAAIAEKRASYVNATENGFTVGTYQELIPTADLVLNLTPDKQHTSAVNAVMPLMKKGATLSYSHGFNIVEEGMQIREDLTVIMVAPKSPGSEVREEYKRGFGVPTLIAVHEENDPEGKGWAQAKAYAVATGGDRAGVLESSFIAEVKSDLMGEQTILCGLLQTGSILCFDKMIEEGIDPGYASKLIQYGWETVTEGLKYGGITNMMDRLSNPAKIKAFELSEELKDIMRPLFQKHMDDIIEGEFSKTMMEDWANDDKNLLSWRAATAETNFEKTPASDVEISEQEYYDNGVLMVAFVRAGVELAFEAMTDSGIIDASAYYESLHETPLIANTIARKKLYEMNRVISDTAEYGCYLFDHACKPLLTDFMKTVSTDVIGKAYAKDNGKGVDNAKLIAINKVLREHPVEKVGEFLRASMTAMKPIV</sequence>
<dbReference type="GO" id="GO:0000287">
    <property type="term" value="F:magnesium ion binding"/>
    <property type="evidence" value="ECO:0007669"/>
    <property type="project" value="UniProtKB-UniRule"/>
</dbReference>
<evidence type="ECO:0000313" key="13">
    <source>
        <dbReference type="EMBL" id="TNJ43687.1"/>
    </source>
</evidence>
<feature type="binding site" evidence="9 10">
    <location>
        <position position="393"/>
    </location>
    <ligand>
        <name>Mg(2+)</name>
        <dbReference type="ChEBI" id="CHEBI:18420"/>
        <label>2</label>
    </ligand>
</feature>
<dbReference type="GO" id="GO:0016853">
    <property type="term" value="F:isomerase activity"/>
    <property type="evidence" value="ECO:0007669"/>
    <property type="project" value="UniProtKB-KW"/>
</dbReference>
<dbReference type="GO" id="GO:0005829">
    <property type="term" value="C:cytosol"/>
    <property type="evidence" value="ECO:0007669"/>
    <property type="project" value="TreeGrafter"/>
</dbReference>
<dbReference type="PANTHER" id="PTHR21371:SF1">
    <property type="entry name" value="KETOL-ACID REDUCTOISOMERASE, MITOCHONDRIAL"/>
    <property type="match status" value="1"/>
</dbReference>
<comment type="function">
    <text evidence="9">Involved in the biosynthesis of branched-chain amino acids (BCAA). Catalyzes an alkyl-migration followed by a ketol-acid reduction of (S)-2-acetolactate (S2AL) to yield (R)-2,3-dihydroxy-isovalerate. In the isomerase reaction, S2AL is rearranged via a Mg-dependent methyl migration to produce 3-hydroxy-3-methyl-2-ketobutyrate (HMKB). In the reductase reaction, this 2-ketoacid undergoes a metal-dependent reduction by NADPH to yield (R)-2,3-dihydroxy-isovalerate.</text>
</comment>
<dbReference type="PANTHER" id="PTHR21371">
    <property type="entry name" value="KETOL-ACID REDUCTOISOMERASE, MITOCHONDRIAL"/>
    <property type="match status" value="1"/>
</dbReference>
<dbReference type="Gene3D" id="3.40.50.720">
    <property type="entry name" value="NAD(P)-binding Rossmann-like Domain"/>
    <property type="match status" value="1"/>
</dbReference>
<dbReference type="UniPathway" id="UPA00049">
    <property type="reaction ID" value="UER00060"/>
</dbReference>
<dbReference type="UniPathway" id="UPA00047">
    <property type="reaction ID" value="UER00056"/>
</dbReference>
<evidence type="ECO:0000256" key="7">
    <source>
        <dbReference type="ARBA" id="ARBA00023002"/>
    </source>
</evidence>
<feature type="binding site" evidence="9 10">
    <location>
        <position position="217"/>
    </location>
    <ligand>
        <name>Mg(2+)</name>
        <dbReference type="ChEBI" id="CHEBI:18420"/>
        <label>2</label>
    </ligand>
</feature>
<keyword evidence="6 9" id="KW-0460">Magnesium</keyword>
<comment type="caution">
    <text evidence="10">Lacks conserved residue(s) required for the propagation of feature annotation.</text>
</comment>
<feature type="domain" description="KARI C-terminal knotted" evidence="12">
    <location>
        <begin position="354"/>
        <end position="487"/>
    </location>
</feature>
<dbReference type="InterPro" id="IPR013023">
    <property type="entry name" value="KARI"/>
</dbReference>
<dbReference type="InterPro" id="IPR008927">
    <property type="entry name" value="6-PGluconate_DH-like_C_sf"/>
</dbReference>